<dbReference type="EMBL" id="AP023361">
    <property type="protein sequence ID" value="BCJ90315.1"/>
    <property type="molecule type" value="Genomic_DNA"/>
</dbReference>
<dbReference type="Proteomes" id="UP000515317">
    <property type="component" value="Chromosome"/>
</dbReference>
<proteinExistence type="predicted"/>
<dbReference type="KEGG" id="tso:IZ6_10500"/>
<dbReference type="RefSeq" id="WP_222876948.1">
    <property type="nucleotide sequence ID" value="NZ_AP023361.1"/>
</dbReference>
<accession>A0A6S6QRF1</accession>
<name>A0A6S6QRF1_9HYPH</name>
<gene>
    <name evidence="1" type="ORF">IZ6_10500</name>
</gene>
<organism evidence="1 2">
    <name type="scientific">Terrihabitans soli</name>
    <dbReference type="NCBI Taxonomy" id="708113"/>
    <lineage>
        <taxon>Bacteria</taxon>
        <taxon>Pseudomonadati</taxon>
        <taxon>Pseudomonadota</taxon>
        <taxon>Alphaproteobacteria</taxon>
        <taxon>Hyphomicrobiales</taxon>
        <taxon>Terrihabitans</taxon>
    </lineage>
</organism>
<keyword evidence="2" id="KW-1185">Reference proteome</keyword>
<evidence type="ECO:0000313" key="1">
    <source>
        <dbReference type="EMBL" id="BCJ90315.1"/>
    </source>
</evidence>
<evidence type="ECO:0000313" key="2">
    <source>
        <dbReference type="Proteomes" id="UP000515317"/>
    </source>
</evidence>
<protein>
    <submittedName>
        <fullName evidence="1">Uncharacterized protein</fullName>
    </submittedName>
</protein>
<sequence>MKRRSLKARSNADLRDVQASIAMTAYLADQMRSFGQSDLAKVYDLVARELIERCETAVAASKAPVENRLH</sequence>
<dbReference type="AlphaFoldDB" id="A0A6S6QRF1"/>
<reference evidence="1 2" key="1">
    <citation type="submission" date="2020-08" db="EMBL/GenBank/DDBJ databases">
        <title>Genome sequence of Rhizobiales bacterium strain IZ6.</title>
        <authorList>
            <person name="Nakai R."/>
            <person name="Naganuma T."/>
        </authorList>
    </citation>
    <scope>NUCLEOTIDE SEQUENCE [LARGE SCALE GENOMIC DNA]</scope>
    <source>
        <strain evidence="1 2">IZ6</strain>
    </source>
</reference>